<dbReference type="GO" id="GO:0016747">
    <property type="term" value="F:acyltransferase activity, transferring groups other than amino-acyl groups"/>
    <property type="evidence" value="ECO:0007669"/>
    <property type="project" value="InterPro"/>
</dbReference>
<protein>
    <recommendedName>
        <fullName evidence="1">N-acetyltransferase domain-containing protein</fullName>
    </recommendedName>
</protein>
<dbReference type="CDD" id="cd04301">
    <property type="entry name" value="NAT_SF"/>
    <property type="match status" value="1"/>
</dbReference>
<sequence>MAEIADHTKVLIREFSEDTDIEVVGKLERDCELESKKGFSIFTSMMGDPFCRIRFYPLHVMLVAELLENGELVGVVRGCIKHVGTGSGARYVIGCILGLRVSPIHRRMGIGLKLMNSVEEWLLRKGAQYTFLATEESNTASTNLFTYKCNYRKLSSLIIFVQPVCSAVEDPMPRDIKIEKLHVDEAIFLYKSRLRSKDIYPTDIDVILKEKLSLGTWVFYFEEQGWINLNSQESSKDTAGETQSSWIIFSIWNTCEAYKSHPLRSLHATLSHATEKIFSCLNLPVSVSMQSSFGFLFLYGLHGEGENVGELMKSVWNFASRLGQTVKDSKLILTELGLCDPLIKHVPKDSDMSCIEDVWYGKSLINHADDKDELLVKGSLGNVFVDPREF</sequence>
<dbReference type="PROSITE" id="PS51186">
    <property type="entry name" value="GNAT"/>
    <property type="match status" value="1"/>
</dbReference>
<dbReference type="InterPro" id="IPR052810">
    <property type="entry name" value="Plant_NAT"/>
</dbReference>
<keyword evidence="3" id="KW-1185">Reference proteome</keyword>
<feature type="domain" description="N-acetyltransferase" evidence="1">
    <location>
        <begin position="10"/>
        <end position="175"/>
    </location>
</feature>
<organism evidence="2 3">
    <name type="scientific">Malus domestica</name>
    <name type="common">Apple</name>
    <name type="synonym">Pyrus malus</name>
    <dbReference type="NCBI Taxonomy" id="3750"/>
    <lineage>
        <taxon>Eukaryota</taxon>
        <taxon>Viridiplantae</taxon>
        <taxon>Streptophyta</taxon>
        <taxon>Embryophyta</taxon>
        <taxon>Tracheophyta</taxon>
        <taxon>Spermatophyta</taxon>
        <taxon>Magnoliopsida</taxon>
        <taxon>eudicotyledons</taxon>
        <taxon>Gunneridae</taxon>
        <taxon>Pentapetalae</taxon>
        <taxon>rosids</taxon>
        <taxon>fabids</taxon>
        <taxon>Rosales</taxon>
        <taxon>Rosaceae</taxon>
        <taxon>Amygdaloideae</taxon>
        <taxon>Maleae</taxon>
        <taxon>Malus</taxon>
    </lineage>
</organism>
<dbReference type="OrthoDB" id="1735852at2759"/>
<comment type="caution">
    <text evidence="2">The sequence shown here is derived from an EMBL/GenBank/DDBJ whole genome shotgun (WGS) entry which is preliminary data.</text>
</comment>
<evidence type="ECO:0000259" key="1">
    <source>
        <dbReference type="PROSITE" id="PS51186"/>
    </source>
</evidence>
<dbReference type="PANTHER" id="PTHR47370:SF4">
    <property type="entry name" value="N-ACETYLTRANSFERASE HLS1-LIKE-RELATED"/>
    <property type="match status" value="1"/>
</dbReference>
<evidence type="ECO:0000313" key="3">
    <source>
        <dbReference type="Proteomes" id="UP000290289"/>
    </source>
</evidence>
<dbReference type="Gramene" id="mRNA:MD13G0137300">
    <property type="protein sequence ID" value="mRNA:MD13G0137300"/>
    <property type="gene ID" value="MD13G0137300"/>
</dbReference>
<dbReference type="SUPFAM" id="SSF55729">
    <property type="entry name" value="Acyl-CoA N-acyltransferases (Nat)"/>
    <property type="match status" value="1"/>
</dbReference>
<dbReference type="Pfam" id="PF00583">
    <property type="entry name" value="Acetyltransf_1"/>
    <property type="match status" value="1"/>
</dbReference>
<proteinExistence type="predicted"/>
<dbReference type="PANTHER" id="PTHR47370">
    <property type="entry name" value="ACYL-COA N-ACYLTRANSFERASES (NAT) SUPERFAMILY PROTEIN"/>
    <property type="match status" value="1"/>
</dbReference>
<dbReference type="AlphaFoldDB" id="A0A498IB27"/>
<dbReference type="InterPro" id="IPR000182">
    <property type="entry name" value="GNAT_dom"/>
</dbReference>
<accession>A0A498IB27</accession>
<dbReference type="Proteomes" id="UP000290289">
    <property type="component" value="Chromosome 13"/>
</dbReference>
<gene>
    <name evidence="2" type="ORF">DVH24_041296</name>
</gene>
<dbReference type="EMBL" id="RDQH01000339">
    <property type="protein sequence ID" value="RXH80149.1"/>
    <property type="molecule type" value="Genomic_DNA"/>
</dbReference>
<evidence type="ECO:0000313" key="2">
    <source>
        <dbReference type="EMBL" id="RXH80149.1"/>
    </source>
</evidence>
<dbReference type="InterPro" id="IPR016181">
    <property type="entry name" value="Acyl_CoA_acyltransferase"/>
</dbReference>
<name>A0A498IB27_MALDO</name>
<dbReference type="Gene3D" id="3.40.630.30">
    <property type="match status" value="1"/>
</dbReference>
<reference evidence="2 3" key="1">
    <citation type="submission" date="2018-10" db="EMBL/GenBank/DDBJ databases">
        <title>A high-quality apple genome assembly.</title>
        <authorList>
            <person name="Hu J."/>
        </authorList>
    </citation>
    <scope>NUCLEOTIDE SEQUENCE [LARGE SCALE GENOMIC DNA]</scope>
    <source>
        <strain evidence="3">cv. HFTH1</strain>
        <tissue evidence="2">Young leaf</tissue>
    </source>
</reference>